<evidence type="ECO:0000313" key="9">
    <source>
        <dbReference type="EMBL" id="GEC95205.1"/>
    </source>
</evidence>
<keyword evidence="4 7" id="KW-0812">Transmembrane</keyword>
<dbReference type="RefSeq" id="WP_141350429.1">
    <property type="nucleotide sequence ID" value="NZ_BJNV01000014.1"/>
</dbReference>
<reference evidence="9 10" key="1">
    <citation type="submission" date="2019-06" db="EMBL/GenBank/DDBJ databases">
        <title>Whole genome shotgun sequence of Zoogloea ramigera NBRC 15342.</title>
        <authorList>
            <person name="Hosoyama A."/>
            <person name="Uohara A."/>
            <person name="Ohji S."/>
            <person name="Ichikawa N."/>
        </authorList>
    </citation>
    <scope>NUCLEOTIDE SEQUENCE [LARGE SCALE GENOMIC DNA]</scope>
    <source>
        <strain evidence="9 10">NBRC 15342</strain>
    </source>
</reference>
<dbReference type="PANTHER" id="PTHR30506:SF3">
    <property type="entry name" value="UPF0126 INNER MEMBRANE PROTEIN YADS-RELATED"/>
    <property type="match status" value="1"/>
</dbReference>
<keyword evidence="6 7" id="KW-0472">Membrane</keyword>
<organism evidence="9 10">
    <name type="scientific">Zoogloea ramigera</name>
    <dbReference type="NCBI Taxonomy" id="350"/>
    <lineage>
        <taxon>Bacteria</taxon>
        <taxon>Pseudomonadati</taxon>
        <taxon>Pseudomonadota</taxon>
        <taxon>Betaproteobacteria</taxon>
        <taxon>Rhodocyclales</taxon>
        <taxon>Zoogloeaceae</taxon>
        <taxon>Zoogloea</taxon>
    </lineage>
</organism>
<name>A0A4Y4CQF5_ZOORA</name>
<keyword evidence="5 7" id="KW-1133">Transmembrane helix</keyword>
<feature type="transmembrane region" description="Helical" evidence="7">
    <location>
        <begin position="127"/>
        <end position="147"/>
    </location>
</feature>
<sequence length="214" mass="23240">MQLATLQLTTLLTTIEIAATIAFAMSGLIEATRRKMDIVGVFSVTFVSAFAGGTVRDILIERRPFFWVENTEYIWLVIALVLAAPLLLRSRELRVTDKVMEVADALGLGLFTISGVSLALVAGMPPIVAVLLGSITAVFGGVTRDVLCNEIPKVYRDHQPYTLCTLIGGVIFLGLHQLSVSPHLSSLVGICSISGLRLLAVTYQWQIPSWPRNS</sequence>
<comment type="caution">
    <text evidence="9">The sequence shown here is derived from an EMBL/GenBank/DDBJ whole genome shotgun (WGS) entry which is preliminary data.</text>
</comment>
<feature type="transmembrane region" description="Helical" evidence="7">
    <location>
        <begin position="159"/>
        <end position="178"/>
    </location>
</feature>
<evidence type="ECO:0000256" key="1">
    <source>
        <dbReference type="ARBA" id="ARBA00004651"/>
    </source>
</evidence>
<dbReference type="Pfam" id="PF03458">
    <property type="entry name" value="Gly_transporter"/>
    <property type="match status" value="2"/>
</dbReference>
<feature type="transmembrane region" description="Helical" evidence="7">
    <location>
        <begin position="36"/>
        <end position="53"/>
    </location>
</feature>
<gene>
    <name evidence="9" type="ORF">ZRA01_12780</name>
</gene>
<evidence type="ECO:0000256" key="6">
    <source>
        <dbReference type="ARBA" id="ARBA00023136"/>
    </source>
</evidence>
<dbReference type="InterPro" id="IPR005115">
    <property type="entry name" value="Gly_transporter"/>
</dbReference>
<keyword evidence="10" id="KW-1185">Reference proteome</keyword>
<evidence type="ECO:0000313" key="10">
    <source>
        <dbReference type="Proteomes" id="UP000318422"/>
    </source>
</evidence>
<evidence type="ECO:0000259" key="8">
    <source>
        <dbReference type="Pfam" id="PF03458"/>
    </source>
</evidence>
<evidence type="ECO:0000256" key="3">
    <source>
        <dbReference type="ARBA" id="ARBA00022475"/>
    </source>
</evidence>
<evidence type="ECO:0000256" key="5">
    <source>
        <dbReference type="ARBA" id="ARBA00022989"/>
    </source>
</evidence>
<dbReference type="OrthoDB" id="9791874at2"/>
<comment type="subcellular location">
    <subcellularLocation>
        <location evidence="1">Cell membrane</location>
        <topology evidence="1">Multi-pass membrane protein</topology>
    </subcellularLocation>
</comment>
<proteinExistence type="inferred from homology"/>
<keyword evidence="3" id="KW-1003">Cell membrane</keyword>
<dbReference type="Proteomes" id="UP000318422">
    <property type="component" value="Unassembled WGS sequence"/>
</dbReference>
<evidence type="ECO:0000256" key="7">
    <source>
        <dbReference type="SAM" id="Phobius"/>
    </source>
</evidence>
<evidence type="ECO:0000256" key="4">
    <source>
        <dbReference type="ARBA" id="ARBA00022692"/>
    </source>
</evidence>
<feature type="transmembrane region" description="Helical" evidence="7">
    <location>
        <begin position="102"/>
        <end position="121"/>
    </location>
</feature>
<comment type="similarity">
    <text evidence="2">Belongs to the UPF0126 family.</text>
</comment>
<dbReference type="EMBL" id="BJNV01000014">
    <property type="protein sequence ID" value="GEC95205.1"/>
    <property type="molecule type" value="Genomic_DNA"/>
</dbReference>
<protein>
    <submittedName>
        <fullName evidence="9">Membrane protein</fullName>
    </submittedName>
</protein>
<feature type="transmembrane region" description="Helical" evidence="7">
    <location>
        <begin position="6"/>
        <end position="29"/>
    </location>
</feature>
<evidence type="ECO:0000256" key="2">
    <source>
        <dbReference type="ARBA" id="ARBA00008193"/>
    </source>
</evidence>
<dbReference type="GO" id="GO:0005886">
    <property type="term" value="C:plasma membrane"/>
    <property type="evidence" value="ECO:0007669"/>
    <property type="project" value="UniProtKB-SubCell"/>
</dbReference>
<dbReference type="AlphaFoldDB" id="A0A4Y4CQF5"/>
<accession>A0A4Y4CQF5</accession>
<dbReference type="PANTHER" id="PTHR30506">
    <property type="entry name" value="INNER MEMBRANE PROTEIN"/>
    <property type="match status" value="1"/>
</dbReference>
<feature type="domain" description="Glycine transporter" evidence="8">
    <location>
        <begin position="102"/>
        <end position="176"/>
    </location>
</feature>
<feature type="transmembrane region" description="Helical" evidence="7">
    <location>
        <begin position="73"/>
        <end position="90"/>
    </location>
</feature>
<feature type="domain" description="Glycine transporter" evidence="8">
    <location>
        <begin position="15"/>
        <end position="86"/>
    </location>
</feature>